<evidence type="ECO:0000313" key="1">
    <source>
        <dbReference type="EMBL" id="GLS89500.1"/>
    </source>
</evidence>
<organism evidence="1 2">
    <name type="scientific">Psychromonas marina</name>
    <dbReference type="NCBI Taxonomy" id="88364"/>
    <lineage>
        <taxon>Bacteria</taxon>
        <taxon>Pseudomonadati</taxon>
        <taxon>Pseudomonadota</taxon>
        <taxon>Gammaproteobacteria</taxon>
        <taxon>Alteromonadales</taxon>
        <taxon>Psychromonadaceae</taxon>
        <taxon>Psychromonas</taxon>
    </lineage>
</organism>
<protein>
    <submittedName>
        <fullName evidence="1">Uncharacterized protein</fullName>
    </submittedName>
</protein>
<sequence length="50" mass="5495">MLPIVTKRKLIKNNMTKRLSNIFKGGLEGIMVKKITTNIGVRIGTGSPLL</sequence>
<name>A0ABQ6DWL3_9GAMM</name>
<evidence type="ECO:0000313" key="2">
    <source>
        <dbReference type="Proteomes" id="UP001157353"/>
    </source>
</evidence>
<accession>A0ABQ6DWL3</accession>
<proteinExistence type="predicted"/>
<dbReference type="Proteomes" id="UP001157353">
    <property type="component" value="Unassembled WGS sequence"/>
</dbReference>
<keyword evidence="2" id="KW-1185">Reference proteome</keyword>
<comment type="caution">
    <text evidence="1">The sequence shown here is derived from an EMBL/GenBank/DDBJ whole genome shotgun (WGS) entry which is preliminary data.</text>
</comment>
<dbReference type="EMBL" id="BSPQ01000001">
    <property type="protein sequence ID" value="GLS89500.1"/>
    <property type="molecule type" value="Genomic_DNA"/>
</dbReference>
<reference evidence="2" key="1">
    <citation type="journal article" date="2019" name="Int. J. Syst. Evol. Microbiol.">
        <title>The Global Catalogue of Microorganisms (GCM) 10K type strain sequencing project: providing services to taxonomists for standard genome sequencing and annotation.</title>
        <authorList>
            <consortium name="The Broad Institute Genomics Platform"/>
            <consortium name="The Broad Institute Genome Sequencing Center for Infectious Disease"/>
            <person name="Wu L."/>
            <person name="Ma J."/>
        </authorList>
    </citation>
    <scope>NUCLEOTIDE SEQUENCE [LARGE SCALE GENOMIC DNA]</scope>
    <source>
        <strain evidence="2">NBRC 103166</strain>
    </source>
</reference>
<gene>
    <name evidence="1" type="ORF">GCM10007916_05670</name>
</gene>